<protein>
    <recommendedName>
        <fullName evidence="2">DEK-C domain-containing protein</fullName>
    </recommendedName>
</protein>
<accession>A0A0G4IBB5</accession>
<evidence type="ECO:0000313" key="3">
    <source>
        <dbReference type="EMBL" id="CEM54445.1"/>
    </source>
</evidence>
<dbReference type="PROSITE" id="PS51998">
    <property type="entry name" value="DEK_C"/>
    <property type="match status" value="1"/>
</dbReference>
<evidence type="ECO:0000259" key="2">
    <source>
        <dbReference type="PROSITE" id="PS51998"/>
    </source>
</evidence>
<dbReference type="SUPFAM" id="SSF109715">
    <property type="entry name" value="DEK C-terminal domain"/>
    <property type="match status" value="1"/>
</dbReference>
<dbReference type="VEuPathDB" id="CryptoDB:Cvel_2188"/>
<sequence>MGRCRVGVERWDSPQSVARSQAADTPSGLSQPCAWIPSDVVIKHQIVSLMRRHPLATLSTKKIRELLTDLFKVDLSDKKALIEKTGKEVLHRPASAVPKEERYPANHPNRSGPAATPSVSRGPLGGPSAALRSPPVPPASRGATLAAREDRCCILLVAAIRDGILLCRLRAGGGLDGLCEVQIRALLQWTVPGLKLVRAQIGLRHQSRGQENVAEVVGRSRECLE</sequence>
<evidence type="ECO:0000256" key="1">
    <source>
        <dbReference type="SAM" id="MobiDB-lite"/>
    </source>
</evidence>
<reference evidence="3" key="1">
    <citation type="submission" date="2014-11" db="EMBL/GenBank/DDBJ databases">
        <authorList>
            <person name="Otto D Thomas"/>
            <person name="Naeem Raeece"/>
        </authorList>
    </citation>
    <scope>NUCLEOTIDE SEQUENCE</scope>
</reference>
<dbReference type="EMBL" id="CDMZ01005787">
    <property type="protein sequence ID" value="CEM54445.1"/>
    <property type="molecule type" value="Genomic_DNA"/>
</dbReference>
<dbReference type="AlphaFoldDB" id="A0A0G4IBB5"/>
<organism evidence="3">
    <name type="scientific">Chromera velia CCMP2878</name>
    <dbReference type="NCBI Taxonomy" id="1169474"/>
    <lineage>
        <taxon>Eukaryota</taxon>
        <taxon>Sar</taxon>
        <taxon>Alveolata</taxon>
        <taxon>Colpodellida</taxon>
        <taxon>Chromeraceae</taxon>
        <taxon>Chromera</taxon>
    </lineage>
</organism>
<dbReference type="Gene3D" id="1.10.10.60">
    <property type="entry name" value="Homeodomain-like"/>
    <property type="match status" value="1"/>
</dbReference>
<gene>
    <name evidence="3" type="ORF">Cvel_2188</name>
</gene>
<feature type="domain" description="DEK-C" evidence="2">
    <location>
        <begin position="36"/>
        <end position="91"/>
    </location>
</feature>
<dbReference type="InterPro" id="IPR014876">
    <property type="entry name" value="DEK_C"/>
</dbReference>
<dbReference type="Pfam" id="PF08766">
    <property type="entry name" value="DEK_C"/>
    <property type="match status" value="1"/>
</dbReference>
<feature type="region of interest" description="Disordered" evidence="1">
    <location>
        <begin position="92"/>
        <end position="142"/>
    </location>
</feature>
<name>A0A0G4IBB5_9ALVE</name>
<proteinExistence type="predicted"/>